<keyword evidence="1" id="KW-1133">Transmembrane helix</keyword>
<dbReference type="InParanoid" id="A0A2K2AUK9"/>
<evidence type="ECO:0000313" key="3">
    <source>
        <dbReference type="Proteomes" id="UP000006729"/>
    </source>
</evidence>
<sequence>MENNNFLNKKLVSFTVTIVMITMIMIGRQWFLVISLYISLMIASSCMVVGENDGSSDYLEVLICSFMI</sequence>
<dbReference type="Proteomes" id="UP000006729">
    <property type="component" value="Chromosome 4"/>
</dbReference>
<feature type="transmembrane region" description="Helical" evidence="1">
    <location>
        <begin position="12"/>
        <end position="38"/>
    </location>
</feature>
<name>A0A2K2AUK9_POPTR</name>
<protein>
    <submittedName>
        <fullName evidence="2">Uncharacterized protein</fullName>
    </submittedName>
</protein>
<dbReference type="EMBL" id="CM009293">
    <property type="protein sequence ID" value="PNT41224.1"/>
    <property type="molecule type" value="Genomic_DNA"/>
</dbReference>
<gene>
    <name evidence="2" type="ORF">POPTR_004G143600</name>
</gene>
<proteinExistence type="predicted"/>
<keyword evidence="1" id="KW-0472">Membrane</keyword>
<dbReference type="AlphaFoldDB" id="A0A2K2AUK9"/>
<evidence type="ECO:0000256" key="1">
    <source>
        <dbReference type="SAM" id="Phobius"/>
    </source>
</evidence>
<reference evidence="2 3" key="1">
    <citation type="journal article" date="2006" name="Science">
        <title>The genome of black cottonwood, Populus trichocarpa (Torr. &amp; Gray).</title>
        <authorList>
            <person name="Tuskan G.A."/>
            <person name="Difazio S."/>
            <person name="Jansson S."/>
            <person name="Bohlmann J."/>
            <person name="Grigoriev I."/>
            <person name="Hellsten U."/>
            <person name="Putnam N."/>
            <person name="Ralph S."/>
            <person name="Rombauts S."/>
            <person name="Salamov A."/>
            <person name="Schein J."/>
            <person name="Sterck L."/>
            <person name="Aerts A."/>
            <person name="Bhalerao R.R."/>
            <person name="Bhalerao R.P."/>
            <person name="Blaudez D."/>
            <person name="Boerjan W."/>
            <person name="Brun A."/>
            <person name="Brunner A."/>
            <person name="Busov V."/>
            <person name="Campbell M."/>
            <person name="Carlson J."/>
            <person name="Chalot M."/>
            <person name="Chapman J."/>
            <person name="Chen G.L."/>
            <person name="Cooper D."/>
            <person name="Coutinho P.M."/>
            <person name="Couturier J."/>
            <person name="Covert S."/>
            <person name="Cronk Q."/>
            <person name="Cunningham R."/>
            <person name="Davis J."/>
            <person name="Degroeve S."/>
            <person name="Dejardin A."/>
            <person name="Depamphilis C."/>
            <person name="Detter J."/>
            <person name="Dirks B."/>
            <person name="Dubchak I."/>
            <person name="Duplessis S."/>
            <person name="Ehlting J."/>
            <person name="Ellis B."/>
            <person name="Gendler K."/>
            <person name="Goodstein D."/>
            <person name="Gribskov M."/>
            <person name="Grimwood J."/>
            <person name="Groover A."/>
            <person name="Gunter L."/>
            <person name="Hamberger B."/>
            <person name="Heinze B."/>
            <person name="Helariutta Y."/>
            <person name="Henrissat B."/>
            <person name="Holligan D."/>
            <person name="Holt R."/>
            <person name="Huang W."/>
            <person name="Islam-Faridi N."/>
            <person name="Jones S."/>
            <person name="Jones-Rhoades M."/>
            <person name="Jorgensen R."/>
            <person name="Joshi C."/>
            <person name="Kangasjarvi J."/>
            <person name="Karlsson J."/>
            <person name="Kelleher C."/>
            <person name="Kirkpatrick R."/>
            <person name="Kirst M."/>
            <person name="Kohler A."/>
            <person name="Kalluri U."/>
            <person name="Larimer F."/>
            <person name="Leebens-Mack J."/>
            <person name="Leple J.C."/>
            <person name="Locascio P."/>
            <person name="Lou Y."/>
            <person name="Lucas S."/>
            <person name="Martin F."/>
            <person name="Montanini B."/>
            <person name="Napoli C."/>
            <person name="Nelson D.R."/>
            <person name="Nelson C."/>
            <person name="Nieminen K."/>
            <person name="Nilsson O."/>
            <person name="Pereda V."/>
            <person name="Peter G."/>
            <person name="Philippe R."/>
            <person name="Pilate G."/>
            <person name="Poliakov A."/>
            <person name="Razumovskaya J."/>
            <person name="Richardson P."/>
            <person name="Rinaldi C."/>
            <person name="Ritland K."/>
            <person name="Rouze P."/>
            <person name="Ryaboy D."/>
            <person name="Schmutz J."/>
            <person name="Schrader J."/>
            <person name="Segerman B."/>
            <person name="Shin H."/>
            <person name="Siddiqui A."/>
            <person name="Sterky F."/>
            <person name="Terry A."/>
            <person name="Tsai C.J."/>
            <person name="Uberbacher E."/>
            <person name="Unneberg P."/>
            <person name="Vahala J."/>
            <person name="Wall K."/>
            <person name="Wessler S."/>
            <person name="Yang G."/>
            <person name="Yin T."/>
            <person name="Douglas C."/>
            <person name="Marra M."/>
            <person name="Sandberg G."/>
            <person name="Van de Peer Y."/>
            <person name="Rokhsar D."/>
        </authorList>
    </citation>
    <scope>NUCLEOTIDE SEQUENCE [LARGE SCALE GENOMIC DNA]</scope>
    <source>
        <strain evidence="3">cv. Nisqually</strain>
    </source>
</reference>
<keyword evidence="1" id="KW-0812">Transmembrane</keyword>
<accession>A0A2K2AUK9</accession>
<organism evidence="2 3">
    <name type="scientific">Populus trichocarpa</name>
    <name type="common">Western balsam poplar</name>
    <name type="synonym">Populus balsamifera subsp. trichocarpa</name>
    <dbReference type="NCBI Taxonomy" id="3694"/>
    <lineage>
        <taxon>Eukaryota</taxon>
        <taxon>Viridiplantae</taxon>
        <taxon>Streptophyta</taxon>
        <taxon>Embryophyta</taxon>
        <taxon>Tracheophyta</taxon>
        <taxon>Spermatophyta</taxon>
        <taxon>Magnoliopsida</taxon>
        <taxon>eudicotyledons</taxon>
        <taxon>Gunneridae</taxon>
        <taxon>Pentapetalae</taxon>
        <taxon>rosids</taxon>
        <taxon>fabids</taxon>
        <taxon>Malpighiales</taxon>
        <taxon>Salicaceae</taxon>
        <taxon>Saliceae</taxon>
        <taxon>Populus</taxon>
    </lineage>
</organism>
<keyword evidence="3" id="KW-1185">Reference proteome</keyword>
<evidence type="ECO:0000313" key="2">
    <source>
        <dbReference type="EMBL" id="PNT41224.1"/>
    </source>
</evidence>